<proteinExistence type="predicted"/>
<dbReference type="GO" id="GO:0016020">
    <property type="term" value="C:membrane"/>
    <property type="evidence" value="ECO:0007669"/>
    <property type="project" value="InterPro"/>
</dbReference>
<dbReference type="SUPFAM" id="SSF55804">
    <property type="entry name" value="Phoshotransferase/anion transport protein"/>
    <property type="match status" value="1"/>
</dbReference>
<dbReference type="GO" id="GO:0008509">
    <property type="term" value="F:monoatomic anion transmembrane transporter activity"/>
    <property type="evidence" value="ECO:0007669"/>
    <property type="project" value="InterPro"/>
</dbReference>
<gene>
    <name evidence="2" type="ORF">FQA47_010816</name>
</gene>
<dbReference type="AlphaFoldDB" id="A0A834BX53"/>
<protein>
    <submittedName>
        <fullName evidence="2">Anion exchange protein 3</fullName>
    </submittedName>
</protein>
<dbReference type="EMBL" id="WKFB01000881">
    <property type="protein sequence ID" value="KAF6717129.1"/>
    <property type="molecule type" value="Genomic_DNA"/>
</dbReference>
<comment type="caution">
    <text evidence="2">The sequence shown here is derived from an EMBL/GenBank/DDBJ whole genome shotgun (WGS) entry which is preliminary data.</text>
</comment>
<accession>A0A834BX53</accession>
<dbReference type="Pfam" id="PF07565">
    <property type="entry name" value="Band_3_cyto"/>
    <property type="match status" value="1"/>
</dbReference>
<feature type="domain" description="Band 3 cytoplasmic" evidence="1">
    <location>
        <begin position="2"/>
        <end position="43"/>
    </location>
</feature>
<evidence type="ECO:0000313" key="2">
    <source>
        <dbReference type="EMBL" id="KAF6717129.1"/>
    </source>
</evidence>
<dbReference type="Proteomes" id="UP000646548">
    <property type="component" value="Unassembled WGS sequence"/>
</dbReference>
<dbReference type="Gene3D" id="3.40.930.10">
    <property type="entry name" value="Mannitol-specific EII, Chain A"/>
    <property type="match status" value="1"/>
</dbReference>
<dbReference type="InterPro" id="IPR016152">
    <property type="entry name" value="PTrfase/Anion_transptr"/>
</dbReference>
<sequence length="64" mass="6718">MQLMEKISARAEATLVLVGSVGFLDQPSMAFVRLQESVLLESVPGGSGPCKVSLPPAGTTFCQH</sequence>
<evidence type="ECO:0000313" key="3">
    <source>
        <dbReference type="Proteomes" id="UP000646548"/>
    </source>
</evidence>
<reference evidence="2" key="1">
    <citation type="journal article" name="BMC Genomics">
        <title>Long-read sequencing and de novo genome assembly of marine medaka (Oryzias melastigma).</title>
        <authorList>
            <person name="Liang P."/>
            <person name="Saqib H.S.A."/>
            <person name="Ni X."/>
            <person name="Shen Y."/>
        </authorList>
    </citation>
    <scope>NUCLEOTIDE SEQUENCE</scope>
    <source>
        <strain evidence="2">Bigg-433</strain>
    </source>
</reference>
<organism evidence="2 3">
    <name type="scientific">Oryzias melastigma</name>
    <name type="common">Marine medaka</name>
    <dbReference type="NCBI Taxonomy" id="30732"/>
    <lineage>
        <taxon>Eukaryota</taxon>
        <taxon>Metazoa</taxon>
        <taxon>Chordata</taxon>
        <taxon>Craniata</taxon>
        <taxon>Vertebrata</taxon>
        <taxon>Euteleostomi</taxon>
        <taxon>Actinopterygii</taxon>
        <taxon>Neopterygii</taxon>
        <taxon>Teleostei</taxon>
        <taxon>Neoteleostei</taxon>
        <taxon>Acanthomorphata</taxon>
        <taxon>Ovalentaria</taxon>
        <taxon>Atherinomorphae</taxon>
        <taxon>Beloniformes</taxon>
        <taxon>Adrianichthyidae</taxon>
        <taxon>Oryziinae</taxon>
        <taxon>Oryzias</taxon>
    </lineage>
</organism>
<dbReference type="InterPro" id="IPR013769">
    <property type="entry name" value="Band3_cytoplasmic_dom"/>
</dbReference>
<name>A0A834BX53_ORYME</name>
<evidence type="ECO:0000259" key="1">
    <source>
        <dbReference type="Pfam" id="PF07565"/>
    </source>
</evidence>